<keyword evidence="2" id="KW-1185">Reference proteome</keyword>
<accession>A0ACA9LDV1</accession>
<sequence length="42" mass="4917">YCFMGLRGRELIQPLDIKNFDESLHFSNFIKINEVNESIIAT</sequence>
<evidence type="ECO:0000313" key="1">
    <source>
        <dbReference type="EMBL" id="CAG8524904.1"/>
    </source>
</evidence>
<dbReference type="Proteomes" id="UP000789860">
    <property type="component" value="Unassembled WGS sequence"/>
</dbReference>
<reference evidence="1" key="1">
    <citation type="submission" date="2021-06" db="EMBL/GenBank/DDBJ databases">
        <authorList>
            <person name="Kallberg Y."/>
            <person name="Tangrot J."/>
            <person name="Rosling A."/>
        </authorList>
    </citation>
    <scope>NUCLEOTIDE SEQUENCE</scope>
    <source>
        <strain evidence="1">AU212A</strain>
    </source>
</reference>
<protein>
    <submittedName>
        <fullName evidence="1">4835_t:CDS:1</fullName>
    </submittedName>
</protein>
<evidence type="ECO:0000313" key="2">
    <source>
        <dbReference type="Proteomes" id="UP000789860"/>
    </source>
</evidence>
<gene>
    <name evidence="1" type="ORF">SCALOS_LOCUS4220</name>
</gene>
<organism evidence="1 2">
    <name type="scientific">Scutellospora calospora</name>
    <dbReference type="NCBI Taxonomy" id="85575"/>
    <lineage>
        <taxon>Eukaryota</taxon>
        <taxon>Fungi</taxon>
        <taxon>Fungi incertae sedis</taxon>
        <taxon>Mucoromycota</taxon>
        <taxon>Glomeromycotina</taxon>
        <taxon>Glomeromycetes</taxon>
        <taxon>Diversisporales</taxon>
        <taxon>Gigasporaceae</taxon>
        <taxon>Scutellospora</taxon>
    </lineage>
</organism>
<comment type="caution">
    <text evidence="1">The sequence shown here is derived from an EMBL/GenBank/DDBJ whole genome shotgun (WGS) entry which is preliminary data.</text>
</comment>
<feature type="non-terminal residue" evidence="1">
    <location>
        <position position="1"/>
    </location>
</feature>
<dbReference type="EMBL" id="CAJVPM010005507">
    <property type="protein sequence ID" value="CAG8524904.1"/>
    <property type="molecule type" value="Genomic_DNA"/>
</dbReference>
<name>A0ACA9LDV1_9GLOM</name>
<proteinExistence type="predicted"/>